<dbReference type="Pfam" id="PF24595">
    <property type="entry name" value="DUF7619"/>
    <property type="match status" value="1"/>
</dbReference>
<protein>
    <submittedName>
        <fullName evidence="5">Uncharacterized protein</fullName>
    </submittedName>
</protein>
<dbReference type="Pfam" id="PF23759">
    <property type="entry name" value="GBD_T9SS_assoc"/>
    <property type="match status" value="2"/>
</dbReference>
<feature type="domain" description="Secretion system C-terminal sorting" evidence="2">
    <location>
        <begin position="880"/>
        <end position="951"/>
    </location>
</feature>
<dbReference type="InterPro" id="IPR049804">
    <property type="entry name" value="Choice_anch_L"/>
</dbReference>
<evidence type="ECO:0000313" key="5">
    <source>
        <dbReference type="EMBL" id="OYQ39657.1"/>
    </source>
</evidence>
<dbReference type="InterPro" id="IPR026444">
    <property type="entry name" value="Secre_tail"/>
</dbReference>
<dbReference type="NCBIfam" id="TIGR01451">
    <property type="entry name" value="B_ant_repeat"/>
    <property type="match status" value="1"/>
</dbReference>
<feature type="domain" description="DUF7619" evidence="4">
    <location>
        <begin position="729"/>
        <end position="862"/>
    </location>
</feature>
<dbReference type="InterPro" id="IPR056600">
    <property type="entry name" value="GBD_T9SS_assoc"/>
</dbReference>
<gene>
    <name evidence="5" type="ORF">CHX27_13780</name>
</gene>
<feature type="domain" description="T9SS-like galactose binding" evidence="3">
    <location>
        <begin position="103"/>
        <end position="212"/>
    </location>
</feature>
<dbReference type="NCBIfam" id="NF038133">
    <property type="entry name" value="choice_anch_L"/>
    <property type="match status" value="1"/>
</dbReference>
<evidence type="ECO:0000259" key="4">
    <source>
        <dbReference type="Pfam" id="PF24595"/>
    </source>
</evidence>
<dbReference type="InterPro" id="IPR055353">
    <property type="entry name" value="DUF7619"/>
</dbReference>
<keyword evidence="6" id="KW-1185">Reference proteome</keyword>
<reference evidence="5 6" key="1">
    <citation type="submission" date="2017-07" db="EMBL/GenBank/DDBJ databases">
        <title>Flavobacterium cyanobacteriorum sp. nov., isolated from cyanobacterial aggregates in a eutrophic lake.</title>
        <authorList>
            <person name="Cai H."/>
        </authorList>
    </citation>
    <scope>NUCLEOTIDE SEQUENCE [LARGE SCALE GENOMIC DNA]</scope>
    <source>
        <strain evidence="5 6">TH167</strain>
    </source>
</reference>
<proteinExistence type="predicted"/>
<sequence length="952" mass="104787">MNTCNSSNLPDLWYKFVANENQVAVLLYDSLLQENSLNYDIYTTVEGNPQIVTCSQVSTPNGMFFNLVSGLTYYIRVSVNSINSLQLSGTASFSIAVIEKPSNDNVEGAREIQQIANQADTVFNQYINGASISNVPQNCGQLSNTISDVWYSFQGDGKNYTLFAKPFGNNNLDQNYKITIYQNTVAIANTLLCNQSSFTGFFQVGSEYLIKVSLIDPQPVSTQLWLMSLHLRKMPELMQIDETQSIENLVTDILLGNDCVQVSNINSSTGVNFNSVNGIGAFFNTDPSFPLSSGIVLSSGAVSEISSYNTSNLSGGANSNWMMNDSNLSTVASQINGSFGQNLNVSKLSFDFVSQYENLNFNFLLASDEYGVFQCNFVDTFAFVLTNVQSGMTTNLALVPNTNSPVSVVTVRDASYNSLCNSVNPQFFKSYQAMNDFRGEFINNINFNGITEVMTASAQIIPNELYNIKLIVGDFGDASYDTAIFIQAGTFLAGPPECTDFIQLSAFYDLNNDGQQQDNEPLFSNGQFSYTVNDAIEPVNIQNPTGKFNLFDQTGGNNTYDISYQINPEYLSFYSLTTSTYNNISIPAGSGTQTIKFPITIVQPFADVSVSVIPYQEPIAGGIGKLKVQLKNNGNGNASGTLFFQKPNIATISNVSPPVQLNTTGFSVDYANLVPNEIRTYLVTYSIPPIPEVSFDDILTSSAQVSNSNDAFIDDNTASLKQIIVAAYDPNNTQEKHGGSIEFANFSENDYLEYTIRFQNTGTANAINVRIEDILGPQYNLESLRMVGASHSYYMQRIGNEVNWFFDFIQLPGAVQSPAESIGYLTFKIKLNPGFTVNDIIAKTGAIYFDTNPPISTNTHTTVFFENLLVNQPLNEQLQIYPNPATTQVFFSLPSETIESLEIYDLSGKCVVKKSVNDRQFELNTANLSRGFYLVKVRTTSGIELSKKLAIN</sequence>
<accession>A0A255ZDL8</accession>
<dbReference type="InterPro" id="IPR047589">
    <property type="entry name" value="DUF11_rpt"/>
</dbReference>
<dbReference type="NCBIfam" id="TIGR04183">
    <property type="entry name" value="Por_Secre_tail"/>
    <property type="match status" value="1"/>
</dbReference>
<name>A0A255ZDL8_9FLAO</name>
<evidence type="ECO:0000313" key="6">
    <source>
        <dbReference type="Proteomes" id="UP000216035"/>
    </source>
</evidence>
<evidence type="ECO:0000259" key="3">
    <source>
        <dbReference type="Pfam" id="PF23759"/>
    </source>
</evidence>
<dbReference type="Pfam" id="PF18962">
    <property type="entry name" value="Por_Secre_tail"/>
    <property type="match status" value="1"/>
</dbReference>
<dbReference type="AlphaFoldDB" id="A0A255ZDL8"/>
<evidence type="ECO:0000259" key="2">
    <source>
        <dbReference type="Pfam" id="PF18962"/>
    </source>
</evidence>
<dbReference type="Proteomes" id="UP000216035">
    <property type="component" value="Unassembled WGS sequence"/>
</dbReference>
<keyword evidence="1" id="KW-0732">Signal</keyword>
<organism evidence="5 6">
    <name type="scientific">Flavobacterium aurantiibacter</name>
    <dbReference type="NCBI Taxonomy" id="2023067"/>
    <lineage>
        <taxon>Bacteria</taxon>
        <taxon>Pseudomonadati</taxon>
        <taxon>Bacteroidota</taxon>
        <taxon>Flavobacteriia</taxon>
        <taxon>Flavobacteriales</taxon>
        <taxon>Flavobacteriaceae</taxon>
        <taxon>Flavobacterium</taxon>
    </lineage>
</organism>
<evidence type="ECO:0000256" key="1">
    <source>
        <dbReference type="ARBA" id="ARBA00022729"/>
    </source>
</evidence>
<feature type="domain" description="T9SS-like galactose binding" evidence="3">
    <location>
        <begin position="4"/>
        <end position="94"/>
    </location>
</feature>
<comment type="caution">
    <text evidence="5">The sequence shown here is derived from an EMBL/GenBank/DDBJ whole genome shotgun (WGS) entry which is preliminary data.</text>
</comment>
<dbReference type="EMBL" id="NOXX01000223">
    <property type="protein sequence ID" value="OYQ39657.1"/>
    <property type="molecule type" value="Genomic_DNA"/>
</dbReference>